<dbReference type="InterPro" id="IPR011009">
    <property type="entry name" value="Kinase-like_dom_sf"/>
</dbReference>
<dbReference type="Proteomes" id="UP001146793">
    <property type="component" value="Unassembled WGS sequence"/>
</dbReference>
<evidence type="ECO:0000256" key="5">
    <source>
        <dbReference type="ARBA" id="ARBA00022777"/>
    </source>
</evidence>
<dbReference type="InterPro" id="IPR017441">
    <property type="entry name" value="Protein_kinase_ATP_BS"/>
</dbReference>
<dbReference type="SMART" id="SM00220">
    <property type="entry name" value="S_TKc"/>
    <property type="match status" value="1"/>
</dbReference>
<proteinExistence type="inferred from homology"/>
<evidence type="ECO:0000256" key="1">
    <source>
        <dbReference type="ARBA" id="ARBA00005527"/>
    </source>
</evidence>
<evidence type="ECO:0000256" key="6">
    <source>
        <dbReference type="ARBA" id="ARBA00022840"/>
    </source>
</evidence>
<dbReference type="PROSITE" id="PS50011">
    <property type="entry name" value="PROTEIN_KINASE_DOM"/>
    <property type="match status" value="1"/>
</dbReference>
<dbReference type="Pfam" id="PF00069">
    <property type="entry name" value="Pkinase"/>
    <property type="match status" value="1"/>
</dbReference>
<dbReference type="EMBL" id="JANTQA010000008">
    <property type="protein sequence ID" value="KAJ3451990.1"/>
    <property type="molecule type" value="Genomic_DNA"/>
</dbReference>
<dbReference type="SUPFAM" id="SSF56112">
    <property type="entry name" value="Protein kinase-like (PK-like)"/>
    <property type="match status" value="1"/>
</dbReference>
<feature type="binding site" evidence="7">
    <location>
        <position position="42"/>
    </location>
    <ligand>
        <name>ATP</name>
        <dbReference type="ChEBI" id="CHEBI:30616"/>
    </ligand>
</feature>
<dbReference type="GO" id="GO:0030154">
    <property type="term" value="P:cell differentiation"/>
    <property type="evidence" value="ECO:0007669"/>
    <property type="project" value="TreeGrafter"/>
</dbReference>
<dbReference type="GO" id="GO:0005634">
    <property type="term" value="C:nucleus"/>
    <property type="evidence" value="ECO:0007669"/>
    <property type="project" value="TreeGrafter"/>
</dbReference>
<dbReference type="CDD" id="cd14137">
    <property type="entry name" value="STKc_GSK3"/>
    <property type="match status" value="1"/>
</dbReference>
<dbReference type="InterPro" id="IPR000719">
    <property type="entry name" value="Prot_kinase_dom"/>
</dbReference>
<dbReference type="InterPro" id="IPR008271">
    <property type="entry name" value="Ser/Thr_kinase_AS"/>
</dbReference>
<evidence type="ECO:0000256" key="7">
    <source>
        <dbReference type="PROSITE-ProRule" id="PRU10141"/>
    </source>
</evidence>
<keyword evidence="4 7" id="KW-0547">Nucleotide-binding</keyword>
<dbReference type="PROSITE" id="PS00107">
    <property type="entry name" value="PROTEIN_KINASE_ATP"/>
    <property type="match status" value="1"/>
</dbReference>
<dbReference type="AlphaFoldDB" id="A0AAV8AJB2"/>
<evidence type="ECO:0000256" key="3">
    <source>
        <dbReference type="ARBA" id="ARBA00022679"/>
    </source>
</evidence>
<comment type="similarity">
    <text evidence="1">Belongs to the protein kinase superfamily. CMGC Ser/Thr protein kinase family. GSK-3 subfamily.</text>
</comment>
<dbReference type="PANTHER" id="PTHR24057:SF0">
    <property type="entry name" value="PROTEIN KINASE SHAGGY-RELATED"/>
    <property type="match status" value="1"/>
</dbReference>
<organism evidence="10 11">
    <name type="scientific">Anaeramoeba flamelloides</name>
    <dbReference type="NCBI Taxonomy" id="1746091"/>
    <lineage>
        <taxon>Eukaryota</taxon>
        <taxon>Metamonada</taxon>
        <taxon>Anaeramoebidae</taxon>
        <taxon>Anaeramoeba</taxon>
    </lineage>
</organism>
<dbReference type="GO" id="GO:0007165">
    <property type="term" value="P:signal transduction"/>
    <property type="evidence" value="ECO:0007669"/>
    <property type="project" value="TreeGrafter"/>
</dbReference>
<name>A0AAV8AJB2_9EUKA</name>
<evidence type="ECO:0000256" key="2">
    <source>
        <dbReference type="ARBA" id="ARBA00022527"/>
    </source>
</evidence>
<dbReference type="GO" id="GO:0005524">
    <property type="term" value="F:ATP binding"/>
    <property type="evidence" value="ECO:0007669"/>
    <property type="project" value="UniProtKB-UniRule"/>
</dbReference>
<evidence type="ECO:0000313" key="10">
    <source>
        <dbReference type="EMBL" id="KAJ3451990.1"/>
    </source>
</evidence>
<keyword evidence="5 10" id="KW-0418">Kinase</keyword>
<evidence type="ECO:0000313" key="11">
    <source>
        <dbReference type="Proteomes" id="UP001146793"/>
    </source>
</evidence>
<comment type="caution">
    <text evidence="10">The sequence shown here is derived from an EMBL/GenBank/DDBJ whole genome shotgun (WGS) entry which is preliminary data.</text>
</comment>
<sequence length="350" mass="40189">MSLEDHLKNVCNCSKLKLLGAGAFGVVYKARSLLNGSNFAIKTVYLDPRYRNRELQIMKKVNHKNIVKLQNYFYTQKNKKELYLHLILEFVPKTLSQLSVYYHNQFTNTPMLLVKVYTYQLCRAVAKIHSLGICHRDIKPDNILVSPRTSELKLCDFGSAKILKTGETNTSYICSRHYRAPELIFGATDYDTSIDLWSIGCILAELLLGRVFFAGKNTLTQLVAVIKVLGTPSKKELSCMNKNYGNFNLPELKAKNLRDFFPKRVPDEAVDLVSKFLKYDPKSRINALQACTHPFFNDLRIPNTRLPNKRNLPKLFDFSSDELESVNPQLQKILKNKINIVTNNKKIYLN</sequence>
<dbReference type="Gene3D" id="1.10.510.10">
    <property type="entry name" value="Transferase(Phosphotransferase) domain 1"/>
    <property type="match status" value="1"/>
</dbReference>
<keyword evidence="2 8" id="KW-0723">Serine/threonine-protein kinase</keyword>
<dbReference type="PANTHER" id="PTHR24057">
    <property type="entry name" value="GLYCOGEN SYNTHASE KINASE-3 ALPHA"/>
    <property type="match status" value="1"/>
</dbReference>
<dbReference type="Gene3D" id="3.30.200.20">
    <property type="entry name" value="Phosphorylase Kinase, domain 1"/>
    <property type="match status" value="1"/>
</dbReference>
<dbReference type="InterPro" id="IPR039192">
    <property type="entry name" value="STKc_GSK3"/>
</dbReference>
<dbReference type="InterPro" id="IPR050591">
    <property type="entry name" value="GSK-3"/>
</dbReference>
<evidence type="ECO:0000256" key="8">
    <source>
        <dbReference type="RuleBase" id="RU000304"/>
    </source>
</evidence>
<dbReference type="GO" id="GO:0005737">
    <property type="term" value="C:cytoplasm"/>
    <property type="evidence" value="ECO:0007669"/>
    <property type="project" value="TreeGrafter"/>
</dbReference>
<dbReference type="GO" id="GO:0004674">
    <property type="term" value="F:protein serine/threonine kinase activity"/>
    <property type="evidence" value="ECO:0007669"/>
    <property type="project" value="UniProtKB-KW"/>
</dbReference>
<evidence type="ECO:0000256" key="4">
    <source>
        <dbReference type="ARBA" id="ARBA00022741"/>
    </source>
</evidence>
<feature type="domain" description="Protein kinase" evidence="9">
    <location>
        <begin position="13"/>
        <end position="296"/>
    </location>
</feature>
<accession>A0AAV8AJB2</accession>
<gene>
    <name evidence="10" type="ORF">M0812_03750</name>
</gene>
<keyword evidence="6 7" id="KW-0067">ATP-binding</keyword>
<reference evidence="10" key="1">
    <citation type="submission" date="2022-08" db="EMBL/GenBank/DDBJ databases">
        <title>Novel sulphate-reducing endosymbionts in the free-living metamonad Anaeramoeba.</title>
        <authorList>
            <person name="Jerlstrom-Hultqvist J."/>
            <person name="Cepicka I."/>
            <person name="Gallot-Lavallee L."/>
            <person name="Salas-Leiva D."/>
            <person name="Curtis B.A."/>
            <person name="Zahonova K."/>
            <person name="Pipaliya S."/>
            <person name="Dacks J."/>
            <person name="Roger A.J."/>
        </authorList>
    </citation>
    <scope>NUCLEOTIDE SEQUENCE</scope>
    <source>
        <strain evidence="10">Busselton2</strain>
    </source>
</reference>
<dbReference type="FunFam" id="1.10.510.10:FF:000082">
    <property type="entry name" value="Shaggy-related protein kinase kappa"/>
    <property type="match status" value="1"/>
</dbReference>
<evidence type="ECO:0000259" key="9">
    <source>
        <dbReference type="PROSITE" id="PS50011"/>
    </source>
</evidence>
<protein>
    <submittedName>
        <fullName evidence="10">Glycogen synthase kinase-3 alpha</fullName>
    </submittedName>
</protein>
<dbReference type="PROSITE" id="PS00108">
    <property type="entry name" value="PROTEIN_KINASE_ST"/>
    <property type="match status" value="1"/>
</dbReference>
<keyword evidence="3" id="KW-0808">Transferase</keyword>